<evidence type="ECO:0000313" key="1">
    <source>
        <dbReference type="EMBL" id="KZT22551.1"/>
    </source>
</evidence>
<gene>
    <name evidence="1" type="ORF">NEOLEDRAFT_1157685</name>
</gene>
<keyword evidence="2" id="KW-1185">Reference proteome</keyword>
<dbReference type="STRING" id="1314782.A0A165QKK8"/>
<accession>A0A165QKK8</accession>
<sequence length="670" mass="76687">MTHTSIIDTLQQFLMWPGFAQMIQDSRNIVPNWNDDENFLMEDISDGSIWNMSKTCIQRKTGSCGTVRDVPIEGGGQNLNSHRFGLHLTLNSDWFGMLERPHLTGPIYYCINDLPIREHFLQRNIICTCIMPGPKEPTALQLNHCLEPSTREISALKNGVEMQIYGQEPQMVFADEIINNCNTLGARKTCGFASHTHSMQPCPWCDITMADIHRPSGYTPENHILDNYGIRWCTKNLLTGWLPSIQCALDFMHNIFLGSSILRLYVFGAGGCSSQKQHFEDLVNSVWWPSHVMRLPKNLGENQSLKKADEWRQLLHITPILLWWTWKDSSDQIPNRAPPLPSNVKHKPTQSRNCIRILASCTISMAEARLGHDFLVQYCKHCLRLGIHLVINHHLAMHYVDMIKLFGPIYGWWLFAFKCLNGMFEKVNHNGYDGGCMELTLMRNWVQTQLLYELLLGLPPSAHDLEREQVIQNVQLPRHPLSKVKPLDLRGHSNSECNLYQLVFDYSCQLWPDLALVDDMSSAPGTTFIASRAVKLIPFICKDGIRYGSDGTSQIPVQIGWLFVIQAGDKEPHVCAIVRRLLSDSQTPEFPWDLYASTLRIYVTYAETFADYEVISVDRVDAPMVLIPIFSRLIEQELFVCISFDHTIHILQHSQQGTEPDDFDEEDYEI</sequence>
<dbReference type="PANTHER" id="PTHR46579">
    <property type="entry name" value="F5/8 TYPE C DOMAIN-CONTAINING PROTEIN-RELATED"/>
    <property type="match status" value="1"/>
</dbReference>
<dbReference type="InParanoid" id="A0A165QKK8"/>
<reference evidence="1 2" key="1">
    <citation type="journal article" date="2016" name="Mol. Biol. Evol.">
        <title>Comparative Genomics of Early-Diverging Mushroom-Forming Fungi Provides Insights into the Origins of Lignocellulose Decay Capabilities.</title>
        <authorList>
            <person name="Nagy L.G."/>
            <person name="Riley R."/>
            <person name="Tritt A."/>
            <person name="Adam C."/>
            <person name="Daum C."/>
            <person name="Floudas D."/>
            <person name="Sun H."/>
            <person name="Yadav J.S."/>
            <person name="Pangilinan J."/>
            <person name="Larsson K.H."/>
            <person name="Matsuura K."/>
            <person name="Barry K."/>
            <person name="Labutti K."/>
            <person name="Kuo R."/>
            <person name="Ohm R.A."/>
            <person name="Bhattacharya S.S."/>
            <person name="Shirouzu T."/>
            <person name="Yoshinaga Y."/>
            <person name="Martin F.M."/>
            <person name="Grigoriev I.V."/>
            <person name="Hibbett D.S."/>
        </authorList>
    </citation>
    <scope>NUCLEOTIDE SEQUENCE [LARGE SCALE GENOMIC DNA]</scope>
    <source>
        <strain evidence="1 2">HHB14362 ss-1</strain>
    </source>
</reference>
<dbReference type="OrthoDB" id="3248986at2759"/>
<organism evidence="1 2">
    <name type="scientific">Neolentinus lepideus HHB14362 ss-1</name>
    <dbReference type="NCBI Taxonomy" id="1314782"/>
    <lineage>
        <taxon>Eukaryota</taxon>
        <taxon>Fungi</taxon>
        <taxon>Dikarya</taxon>
        <taxon>Basidiomycota</taxon>
        <taxon>Agaricomycotina</taxon>
        <taxon>Agaricomycetes</taxon>
        <taxon>Gloeophyllales</taxon>
        <taxon>Gloeophyllaceae</taxon>
        <taxon>Neolentinus</taxon>
    </lineage>
</organism>
<dbReference type="PANTHER" id="PTHR46579:SF1">
    <property type="entry name" value="F5_8 TYPE C DOMAIN-CONTAINING PROTEIN"/>
    <property type="match status" value="1"/>
</dbReference>
<name>A0A165QKK8_9AGAM</name>
<dbReference type="AlphaFoldDB" id="A0A165QKK8"/>
<evidence type="ECO:0000313" key="2">
    <source>
        <dbReference type="Proteomes" id="UP000076761"/>
    </source>
</evidence>
<dbReference type="EMBL" id="KV425594">
    <property type="protein sequence ID" value="KZT22551.1"/>
    <property type="molecule type" value="Genomic_DNA"/>
</dbReference>
<dbReference type="Proteomes" id="UP000076761">
    <property type="component" value="Unassembled WGS sequence"/>
</dbReference>
<protein>
    <submittedName>
        <fullName evidence="1">Uncharacterized protein</fullName>
    </submittedName>
</protein>
<proteinExistence type="predicted"/>